<dbReference type="VEuPathDB" id="FungiDB:PC110_g8926"/>
<reference evidence="1 2" key="1">
    <citation type="submission" date="2018-01" db="EMBL/GenBank/DDBJ databases">
        <title>Draft genome of the strawberry crown rot pathogen Phytophthora cactorum.</title>
        <authorList>
            <person name="Armitage A.D."/>
            <person name="Lysoe E."/>
            <person name="Nellist C.F."/>
            <person name="Harrison R.J."/>
            <person name="Brurberg M.B."/>
        </authorList>
    </citation>
    <scope>NUCLEOTIDE SEQUENCE [LARGE SCALE GENOMIC DNA]</scope>
    <source>
        <strain evidence="1 2">10300</strain>
    </source>
</reference>
<dbReference type="EMBL" id="MJFZ01000190">
    <property type="protein sequence ID" value="RAW34767.1"/>
    <property type="molecule type" value="Genomic_DNA"/>
</dbReference>
<name>A0A329SD24_9STRA</name>
<comment type="caution">
    <text evidence="1">The sequence shown here is derived from an EMBL/GenBank/DDBJ whole genome shotgun (WGS) entry which is preliminary data.</text>
</comment>
<sequence length="422" mass="47351">MTKKVNWRSTLQSFTSMAEDRGIELVFIGNKDIEMGTKGFTPTEGEARHGILSGADEGTDYTKTDADNAAKAILEAYYSKLQPNGVNIPFRLHPVVDTKTGSKPHQTYYIGQPTATNSLKIKNAQHKTVSGEALKGLMKTVRWMDTFNGLIQGLEDIETYIATNDDQITKRNLDANLKYLNEILKANSTQVKSRVDGEFDEDPLKNIHDASKAVFQKYGEAQKRYEDAKQTVKGTNSKAARSALKAAQSDMKATKSVYQAKAKSYSDEQRSRSEIPLSTSAKRRGGKLIGRGLRGAGVKPLEGVVRRSRTYNLNEIQWLATPSAYVYRQLGSKYIRIPDLDSKTLVIVQPIVQPNRRKCGPKREISSSLHPMIRTLTFNQQIDQAAYDKLSIDDKKIFKEILAITHLQYNFHDRLDDPLESL</sequence>
<protein>
    <submittedName>
        <fullName evidence="1">Uncharacterized protein</fullName>
    </submittedName>
</protein>
<gene>
    <name evidence="1" type="ORF">PC110_g8926</name>
</gene>
<organism evidence="1 2">
    <name type="scientific">Phytophthora cactorum</name>
    <dbReference type="NCBI Taxonomy" id="29920"/>
    <lineage>
        <taxon>Eukaryota</taxon>
        <taxon>Sar</taxon>
        <taxon>Stramenopiles</taxon>
        <taxon>Oomycota</taxon>
        <taxon>Peronosporomycetes</taxon>
        <taxon>Peronosporales</taxon>
        <taxon>Peronosporaceae</taxon>
        <taxon>Phytophthora</taxon>
    </lineage>
</organism>
<dbReference type="AlphaFoldDB" id="A0A329SD24"/>
<evidence type="ECO:0000313" key="2">
    <source>
        <dbReference type="Proteomes" id="UP000251314"/>
    </source>
</evidence>
<dbReference type="Proteomes" id="UP000251314">
    <property type="component" value="Unassembled WGS sequence"/>
</dbReference>
<evidence type="ECO:0000313" key="1">
    <source>
        <dbReference type="EMBL" id="RAW34767.1"/>
    </source>
</evidence>
<proteinExistence type="predicted"/>
<dbReference type="OrthoDB" id="128115at2759"/>
<keyword evidence="2" id="KW-1185">Reference proteome</keyword>
<accession>A0A329SD24</accession>